<dbReference type="KEGG" id="sfol:H3H32_25730"/>
<keyword evidence="2" id="KW-1185">Reference proteome</keyword>
<dbReference type="AlphaFoldDB" id="A0A7G5GR47"/>
<reference evidence="1 2" key="1">
    <citation type="submission" date="2020-07" db="EMBL/GenBank/DDBJ databases">
        <title>Spirosoma foliorum sp. nov., isolated from the leaves on the Nejang mountain Korea, Republic of.</title>
        <authorList>
            <person name="Ho H."/>
            <person name="Lee Y.-J."/>
            <person name="Nurcahyanto D.-A."/>
            <person name="Kim S.-G."/>
        </authorList>
    </citation>
    <scope>NUCLEOTIDE SEQUENCE [LARGE SCALE GENOMIC DNA]</scope>
    <source>
        <strain evidence="1 2">PL0136</strain>
    </source>
</reference>
<dbReference type="EMBL" id="CP059732">
    <property type="protein sequence ID" value="QMW01339.1"/>
    <property type="molecule type" value="Genomic_DNA"/>
</dbReference>
<dbReference type="RefSeq" id="WP_182458621.1">
    <property type="nucleotide sequence ID" value="NZ_CP059732.1"/>
</dbReference>
<proteinExistence type="predicted"/>
<evidence type="ECO:0000313" key="1">
    <source>
        <dbReference type="EMBL" id="QMW01339.1"/>
    </source>
</evidence>
<organism evidence="1 2">
    <name type="scientific">Spirosoma foliorum</name>
    <dbReference type="NCBI Taxonomy" id="2710596"/>
    <lineage>
        <taxon>Bacteria</taxon>
        <taxon>Pseudomonadati</taxon>
        <taxon>Bacteroidota</taxon>
        <taxon>Cytophagia</taxon>
        <taxon>Cytophagales</taxon>
        <taxon>Cytophagaceae</taxon>
        <taxon>Spirosoma</taxon>
    </lineage>
</organism>
<gene>
    <name evidence="1" type="ORF">H3H32_25730</name>
</gene>
<accession>A0A7G5GR47</accession>
<protein>
    <submittedName>
        <fullName evidence="1">Uncharacterized protein</fullName>
    </submittedName>
</protein>
<sequence length="83" mass="9690">MQNEEHRSYDFDFAGGFDNRYNFKTVNEISYSVRFKPGADYVLPGEYWRDNFYELVVEVASAPDPTHIPADRAIFPTIVAHHF</sequence>
<name>A0A7G5GR47_9BACT</name>
<dbReference type="Proteomes" id="UP000515369">
    <property type="component" value="Chromosome"/>
</dbReference>
<evidence type="ECO:0000313" key="2">
    <source>
        <dbReference type="Proteomes" id="UP000515369"/>
    </source>
</evidence>